<reference evidence="2 3" key="1">
    <citation type="submission" date="2023-10" db="EMBL/GenBank/DDBJ databases">
        <title>Virgibacillus halophilus 5B73C genome.</title>
        <authorList>
            <person name="Miliotis G."/>
            <person name="Sengupta P."/>
            <person name="Hameed A."/>
            <person name="Chuvochina M."/>
            <person name="Mcdonagh F."/>
            <person name="Simpson A.C."/>
            <person name="Singh N.K."/>
            <person name="Rekha P.D."/>
            <person name="Raman K."/>
            <person name="Hugenholtz P."/>
            <person name="Venkateswaran K."/>
        </authorList>
    </citation>
    <scope>NUCLEOTIDE SEQUENCE [LARGE SCALE GENOMIC DNA]</scope>
    <source>
        <strain evidence="2 3">5B73C</strain>
    </source>
</reference>
<feature type="transmembrane region" description="Helical" evidence="1">
    <location>
        <begin position="58"/>
        <end position="80"/>
    </location>
</feature>
<organism evidence="2 3">
    <name type="scientific">Tigheibacillus halophilus</name>
    <dbReference type="NCBI Taxonomy" id="361280"/>
    <lineage>
        <taxon>Bacteria</taxon>
        <taxon>Bacillati</taxon>
        <taxon>Bacillota</taxon>
        <taxon>Bacilli</taxon>
        <taxon>Bacillales</taxon>
        <taxon>Bacillaceae</taxon>
        <taxon>Tigheibacillus</taxon>
    </lineage>
</organism>
<dbReference type="InterPro" id="IPR017516">
    <property type="entry name" value="AbrB_dup"/>
</dbReference>
<dbReference type="EMBL" id="JAWDIP010000003">
    <property type="protein sequence ID" value="MDY0395064.1"/>
    <property type="molecule type" value="Genomic_DNA"/>
</dbReference>
<evidence type="ECO:0000313" key="2">
    <source>
        <dbReference type="EMBL" id="MDY0395064.1"/>
    </source>
</evidence>
<dbReference type="PANTHER" id="PTHR38457:SF1">
    <property type="entry name" value="REGULATOR ABRB-RELATED"/>
    <property type="match status" value="1"/>
</dbReference>
<feature type="transmembrane region" description="Helical" evidence="1">
    <location>
        <begin position="192"/>
        <end position="210"/>
    </location>
</feature>
<dbReference type="Proteomes" id="UP001281447">
    <property type="component" value="Unassembled WGS sequence"/>
</dbReference>
<feature type="transmembrane region" description="Helical" evidence="1">
    <location>
        <begin position="217"/>
        <end position="237"/>
    </location>
</feature>
<dbReference type="PIRSF" id="PIRSF038991">
    <property type="entry name" value="Protein_AbrB"/>
    <property type="match status" value="1"/>
</dbReference>
<accession>A0ABU5C933</accession>
<proteinExistence type="predicted"/>
<sequence>MGHYVLYNFKGIFITLIIAIIGGVLFQLLHIPVPWLLGPMIAMVLGKNMLQWDFAWPYHLRNTGMMIIGYTIGLSMTLAALREMALQLPTMLLMTVLLMLLCAGIALIVSMLSDSDYRSALLGSIPGGLTQVIVLAEETKGINLAVVTVTQVIRLMMIVIAMPLLVLMPFFGQHAGDNGGTAALPIETTVSLFPHIILFALVGVILALLGNKIHFPTAYLLGPMIGTAVLQVLGFTGPHLPGFVINAAQLLIGTHVGLMLKASEIEHKGRTFSLAIGSGLMLMGGSVVLSFILGWLHDMSRATALLATAPGGMDQMGIIAHAIEADLSIVSGYQLFRTFFIYFAIPPRF</sequence>
<comment type="caution">
    <text evidence="2">The sequence shown here is derived from an EMBL/GenBank/DDBJ whole genome shotgun (WGS) entry which is preliminary data.</text>
</comment>
<evidence type="ECO:0000313" key="3">
    <source>
        <dbReference type="Proteomes" id="UP001281447"/>
    </source>
</evidence>
<keyword evidence="1" id="KW-1133">Transmembrane helix</keyword>
<keyword evidence="3" id="KW-1185">Reference proteome</keyword>
<dbReference type="InterPro" id="IPR007820">
    <property type="entry name" value="AbrB_fam"/>
</dbReference>
<feature type="transmembrane region" description="Helical" evidence="1">
    <location>
        <begin position="272"/>
        <end position="296"/>
    </location>
</feature>
<dbReference type="PANTHER" id="PTHR38457">
    <property type="entry name" value="REGULATOR ABRB-RELATED"/>
    <property type="match status" value="1"/>
</dbReference>
<evidence type="ECO:0000256" key="1">
    <source>
        <dbReference type="SAM" id="Phobius"/>
    </source>
</evidence>
<keyword evidence="1" id="KW-0812">Transmembrane</keyword>
<feature type="transmembrane region" description="Helical" evidence="1">
    <location>
        <begin position="92"/>
        <end position="113"/>
    </location>
</feature>
<feature type="transmembrane region" description="Helical" evidence="1">
    <location>
        <begin position="12"/>
        <end position="38"/>
    </location>
</feature>
<dbReference type="NCBIfam" id="TIGR03082">
    <property type="entry name" value="Gneg_AbrB_dup"/>
    <property type="match status" value="2"/>
</dbReference>
<gene>
    <name evidence="2" type="ORF">RWE15_12350</name>
</gene>
<protein>
    <submittedName>
        <fullName evidence="2">AbrB family transcriptional regulator</fullName>
    </submittedName>
</protein>
<dbReference type="Pfam" id="PF05145">
    <property type="entry name" value="AbrB"/>
    <property type="match status" value="1"/>
</dbReference>
<name>A0ABU5C933_9BACI</name>
<keyword evidence="1" id="KW-0472">Membrane</keyword>
<feature type="transmembrane region" description="Helical" evidence="1">
    <location>
        <begin position="144"/>
        <end position="172"/>
    </location>
</feature>